<dbReference type="EMBL" id="CP018082">
    <property type="protein sequence ID" value="APE36300.1"/>
    <property type="molecule type" value="Genomic_DNA"/>
</dbReference>
<evidence type="ECO:0000313" key="1">
    <source>
        <dbReference type="EMBL" id="APE36300.1"/>
    </source>
</evidence>
<dbReference type="Proteomes" id="UP000183810">
    <property type="component" value="Chromosome"/>
</dbReference>
<protein>
    <submittedName>
        <fullName evidence="1">Uncharacterized protein</fullName>
    </submittedName>
</protein>
<organism evidence="1 2">
    <name type="scientific">Nocardia mangyaensis</name>
    <dbReference type="NCBI Taxonomy" id="2213200"/>
    <lineage>
        <taxon>Bacteria</taxon>
        <taxon>Bacillati</taxon>
        <taxon>Actinomycetota</taxon>
        <taxon>Actinomycetes</taxon>
        <taxon>Mycobacteriales</taxon>
        <taxon>Nocardiaceae</taxon>
        <taxon>Nocardia</taxon>
    </lineage>
</organism>
<sequence>MNDLLVTAMGDSVRGPILDVLLRKSAQRAGRFDYTGENVHRSASESGVGAFSLGVHRRTPDRNIAETRSG</sequence>
<proteinExistence type="predicted"/>
<evidence type="ECO:0000313" key="2">
    <source>
        <dbReference type="Proteomes" id="UP000183810"/>
    </source>
</evidence>
<name>A0A1J0VW79_9NOCA</name>
<dbReference type="KEGG" id="nsl:BOX37_22875"/>
<keyword evidence="2" id="KW-1185">Reference proteome</keyword>
<gene>
    <name evidence="1" type="ORF">BOX37_22875</name>
</gene>
<reference evidence="1" key="1">
    <citation type="submission" date="2016-11" db="EMBL/GenBank/DDBJ databases">
        <authorList>
            <person name="Jaros S."/>
            <person name="Januszkiewicz K."/>
            <person name="Wedrychowicz H."/>
        </authorList>
    </citation>
    <scope>NUCLEOTIDE SEQUENCE [LARGE SCALE GENOMIC DNA]</scope>
    <source>
        <strain evidence="1">Y48</strain>
    </source>
</reference>
<accession>A0A1J0VW79</accession>
<dbReference type="AlphaFoldDB" id="A0A1J0VW79"/>